<evidence type="ECO:0000313" key="12">
    <source>
        <dbReference type="Proteomes" id="UP000249808"/>
    </source>
</evidence>
<dbReference type="PANTHER" id="PTHR43744">
    <property type="entry name" value="ABC TRANSPORTER PERMEASE PROTEIN MG189-RELATED-RELATED"/>
    <property type="match status" value="1"/>
</dbReference>
<dbReference type="InterPro" id="IPR035906">
    <property type="entry name" value="MetI-like_sf"/>
</dbReference>
<evidence type="ECO:0000313" key="11">
    <source>
        <dbReference type="EMBL" id="RAK45964.1"/>
    </source>
</evidence>
<keyword evidence="3" id="KW-1003">Cell membrane</keyword>
<dbReference type="Gene3D" id="1.10.3720.10">
    <property type="entry name" value="MetI-like"/>
    <property type="match status" value="1"/>
</dbReference>
<evidence type="ECO:0000256" key="8">
    <source>
        <dbReference type="ARBA" id="ARBA00023136"/>
    </source>
</evidence>
<comment type="caution">
    <text evidence="11">The sequence shown here is derived from an EMBL/GenBank/DDBJ whole genome shotgun (WGS) entry which is preliminary data.</text>
</comment>
<dbReference type="GO" id="GO:0015675">
    <property type="term" value="P:nickel cation transport"/>
    <property type="evidence" value="ECO:0007669"/>
    <property type="project" value="UniProtKB-KW"/>
</dbReference>
<feature type="transmembrane region" description="Helical" evidence="9">
    <location>
        <begin position="104"/>
        <end position="125"/>
    </location>
</feature>
<sequence length="274" mass="31115">MRKFNLTIRHVILALASFLMFFPFLWMILSALKTKDEIFQVPFKLFPASPKWQTFNEAFHSAPFATYIWNSTYTSIAIVLIQTVTSALFAYALTQMQWKGKHTLFSIVMGTYMLPAAATYVPSYIILSKLNLIDSHIGLIISSAASVYGVFLFRQAFKQISKEVIQAALIDGASHFKILFRIMFPLTKPTFVTFMLISFVQNYNSYLWPSLILQSQDKMLITNGLRQFFIEGGAYGVKWPEVMAASTFTILPLLILFFAIQKVFVSGISDNGIK</sequence>
<feature type="transmembrane region" description="Helical" evidence="9">
    <location>
        <begin position="242"/>
        <end position="260"/>
    </location>
</feature>
<reference evidence="11 12" key="1">
    <citation type="journal article" date="2018" name="Front. Microbiol.">
        <title>Description and Comparative Genomics of Macrococcus caseolyticus subsp. hominis subsp. nov., Macrococcus goetzii sp. nov., Macrococcus epidermidis sp. nov., and Macrococcus bohemicus sp. nov., Novel Macrococci From Human Clinical Material With Virulence Potential and Suspected Uptake of Foreign DNA by Natural Transformation.</title>
        <authorList>
            <person name="Maslanova I."/>
            <person name="Wertheimer Z."/>
            <person name="Sedlacek I."/>
            <person name="Svec P."/>
            <person name="Indrakova A."/>
            <person name="Kovarovic V."/>
            <person name="Schumann P."/>
            <person name="Sproer C."/>
            <person name="Kralova S."/>
            <person name="Sedo O."/>
            <person name="Kristofova L."/>
            <person name="Vrbovska V."/>
            <person name="Fuzik T."/>
            <person name="Petras P."/>
            <person name="Zdrahal Z."/>
            <person name="Ruzickova V."/>
            <person name="Doskar J."/>
            <person name="Pantucek R."/>
        </authorList>
    </citation>
    <scope>NUCLEOTIDE SEQUENCE [LARGE SCALE GENOMIC DNA]</scope>
    <source>
        <strain evidence="11 12">01/688</strain>
    </source>
</reference>
<evidence type="ECO:0000256" key="5">
    <source>
        <dbReference type="ARBA" id="ARBA00022692"/>
    </source>
</evidence>
<protein>
    <submittedName>
        <fullName evidence="11">ABC transporter permease</fullName>
    </submittedName>
</protein>
<accession>A0A327ZWT4</accession>
<evidence type="ECO:0000256" key="7">
    <source>
        <dbReference type="ARBA" id="ARBA00023112"/>
    </source>
</evidence>
<comment type="subcellular location">
    <subcellularLocation>
        <location evidence="1 9">Cell membrane</location>
        <topology evidence="1 9">Multi-pass membrane protein</topology>
    </subcellularLocation>
</comment>
<feature type="transmembrane region" description="Helical" evidence="9">
    <location>
        <begin position="12"/>
        <end position="32"/>
    </location>
</feature>
<dbReference type="SUPFAM" id="SSF161098">
    <property type="entry name" value="MetI-like"/>
    <property type="match status" value="1"/>
</dbReference>
<keyword evidence="4" id="KW-0533">Nickel</keyword>
<evidence type="ECO:0000259" key="10">
    <source>
        <dbReference type="PROSITE" id="PS50928"/>
    </source>
</evidence>
<keyword evidence="8 9" id="KW-0472">Membrane</keyword>
<dbReference type="GO" id="GO:0055085">
    <property type="term" value="P:transmembrane transport"/>
    <property type="evidence" value="ECO:0007669"/>
    <property type="project" value="InterPro"/>
</dbReference>
<dbReference type="GO" id="GO:0005886">
    <property type="term" value="C:plasma membrane"/>
    <property type="evidence" value="ECO:0007669"/>
    <property type="project" value="UniProtKB-SubCell"/>
</dbReference>
<keyword evidence="5 9" id="KW-0812">Transmembrane</keyword>
<dbReference type="Proteomes" id="UP000249808">
    <property type="component" value="Unassembled WGS sequence"/>
</dbReference>
<keyword evidence="2 9" id="KW-0813">Transport</keyword>
<keyword evidence="7" id="KW-0406">Ion transport</keyword>
<feature type="transmembrane region" description="Helical" evidence="9">
    <location>
        <begin position="178"/>
        <end position="200"/>
    </location>
</feature>
<evidence type="ECO:0000256" key="4">
    <source>
        <dbReference type="ARBA" id="ARBA00022596"/>
    </source>
</evidence>
<keyword evidence="6 9" id="KW-1133">Transmembrane helix</keyword>
<keyword evidence="7" id="KW-0921">Nickel transport</keyword>
<dbReference type="CDD" id="cd06261">
    <property type="entry name" value="TM_PBP2"/>
    <property type="match status" value="1"/>
</dbReference>
<proteinExistence type="inferred from homology"/>
<dbReference type="AlphaFoldDB" id="A0A327ZWT4"/>
<gene>
    <name evidence="11" type="ORF">BHU61_00530</name>
</gene>
<evidence type="ECO:0000256" key="2">
    <source>
        <dbReference type="ARBA" id="ARBA00022448"/>
    </source>
</evidence>
<dbReference type="InterPro" id="IPR000515">
    <property type="entry name" value="MetI-like"/>
</dbReference>
<evidence type="ECO:0000256" key="6">
    <source>
        <dbReference type="ARBA" id="ARBA00022989"/>
    </source>
</evidence>
<keyword evidence="12" id="KW-1185">Reference proteome</keyword>
<dbReference type="RefSeq" id="WP_111714143.1">
    <property type="nucleotide sequence ID" value="NZ_CP073819.1"/>
</dbReference>
<evidence type="ECO:0000256" key="3">
    <source>
        <dbReference type="ARBA" id="ARBA00022475"/>
    </source>
</evidence>
<dbReference type="Pfam" id="PF00528">
    <property type="entry name" value="BPD_transp_1"/>
    <property type="match status" value="1"/>
</dbReference>
<dbReference type="PANTHER" id="PTHR43744:SF12">
    <property type="entry name" value="ABC TRANSPORTER PERMEASE PROTEIN MG189-RELATED"/>
    <property type="match status" value="1"/>
</dbReference>
<dbReference type="PROSITE" id="PS50928">
    <property type="entry name" value="ABC_TM1"/>
    <property type="match status" value="1"/>
</dbReference>
<organism evidence="11 12">
    <name type="scientific">Macrococcus epidermidis</name>
    <dbReference type="NCBI Taxonomy" id="1902580"/>
    <lineage>
        <taxon>Bacteria</taxon>
        <taxon>Bacillati</taxon>
        <taxon>Bacillota</taxon>
        <taxon>Bacilli</taxon>
        <taxon>Bacillales</taxon>
        <taxon>Staphylococcaceae</taxon>
        <taxon>Macrococcus</taxon>
    </lineage>
</organism>
<feature type="transmembrane region" description="Helical" evidence="9">
    <location>
        <begin position="73"/>
        <end position="92"/>
    </location>
</feature>
<feature type="domain" description="ABC transmembrane type-1" evidence="10">
    <location>
        <begin position="68"/>
        <end position="260"/>
    </location>
</feature>
<feature type="transmembrane region" description="Helical" evidence="9">
    <location>
        <begin position="137"/>
        <end position="157"/>
    </location>
</feature>
<evidence type="ECO:0000256" key="1">
    <source>
        <dbReference type="ARBA" id="ARBA00004651"/>
    </source>
</evidence>
<name>A0A327ZWT4_9STAP</name>
<evidence type="ECO:0000256" key="9">
    <source>
        <dbReference type="RuleBase" id="RU363032"/>
    </source>
</evidence>
<dbReference type="EMBL" id="PZJH01000001">
    <property type="protein sequence ID" value="RAK45964.1"/>
    <property type="molecule type" value="Genomic_DNA"/>
</dbReference>
<comment type="similarity">
    <text evidence="9">Belongs to the binding-protein-dependent transport system permease family.</text>
</comment>